<evidence type="ECO:0000313" key="3">
    <source>
        <dbReference type="Proteomes" id="UP000270224"/>
    </source>
</evidence>
<organism evidence="2 3">
    <name type="scientific">Kaistella daneshvariae</name>
    <dbReference type="NCBI Taxonomy" id="2487074"/>
    <lineage>
        <taxon>Bacteria</taxon>
        <taxon>Pseudomonadati</taxon>
        <taxon>Bacteroidota</taxon>
        <taxon>Flavobacteriia</taxon>
        <taxon>Flavobacteriales</taxon>
        <taxon>Weeksellaceae</taxon>
        <taxon>Chryseobacterium group</taxon>
        <taxon>Kaistella</taxon>
    </lineage>
</organism>
<feature type="chain" id="PRO_5018300183" description="PEGA domain-containing protein" evidence="1">
    <location>
        <begin position="19"/>
        <end position="156"/>
    </location>
</feature>
<dbReference type="AlphaFoldDB" id="A0A3N0WS94"/>
<dbReference type="EMBL" id="RJUG01000004">
    <property type="protein sequence ID" value="ROI07902.1"/>
    <property type="molecule type" value="Genomic_DNA"/>
</dbReference>
<name>A0A3N0WS94_9FLAO</name>
<dbReference type="PROSITE" id="PS51257">
    <property type="entry name" value="PROKAR_LIPOPROTEIN"/>
    <property type="match status" value="1"/>
</dbReference>
<sequence length="156" mass="16708">MKKILFFVVASMSLTSCATIFSGTSEKISFTSEPAGAKVFYKGLEKCTTPCVTQFNKSLSSVDVEYRHPNFPSKSVNLPREFNATTILNVLVGGIIGIGIDAATGSMMNYTDNSFFVDFNKDTMASQKISKDKIKVAAAENATPSSAPSTSSASFQ</sequence>
<feature type="signal peptide" evidence="1">
    <location>
        <begin position="1"/>
        <end position="18"/>
    </location>
</feature>
<comment type="caution">
    <text evidence="2">The sequence shown here is derived from an EMBL/GenBank/DDBJ whole genome shotgun (WGS) entry which is preliminary data.</text>
</comment>
<evidence type="ECO:0000256" key="1">
    <source>
        <dbReference type="SAM" id="SignalP"/>
    </source>
</evidence>
<accession>A0A3N0WS94</accession>
<evidence type="ECO:0000313" key="2">
    <source>
        <dbReference type="EMBL" id="ROI07902.1"/>
    </source>
</evidence>
<dbReference type="Proteomes" id="UP000270224">
    <property type="component" value="Unassembled WGS sequence"/>
</dbReference>
<keyword evidence="1" id="KW-0732">Signal</keyword>
<reference evidence="3" key="1">
    <citation type="submission" date="2018-11" db="EMBL/GenBank/DDBJ databases">
        <title>Proposal to divide the Flavobacteriaceae and reorganize its genera based on Amino Acid Identity values calculated from whole genome sequences.</title>
        <authorList>
            <person name="Nicholson A.C."/>
            <person name="Gulvik C.A."/>
            <person name="Whitney A.M."/>
            <person name="Humrighouse B.W."/>
            <person name="Bell M."/>
            <person name="Holmens B."/>
            <person name="Steigerwalt A."/>
            <person name="Villarma A."/>
            <person name="Sheth M."/>
            <person name="Batra D."/>
            <person name="Pryor J."/>
            <person name="Bernardet J.-F."/>
            <person name="Hugo C."/>
            <person name="Kampfer P."/>
            <person name="Newman J."/>
            <person name="Mcquiston J.R."/>
        </authorList>
    </citation>
    <scope>NUCLEOTIDE SEQUENCE [LARGE SCALE GENOMIC DNA]</scope>
    <source>
        <strain evidence="3">H3056</strain>
    </source>
</reference>
<evidence type="ECO:0008006" key="4">
    <source>
        <dbReference type="Google" id="ProtNLM"/>
    </source>
</evidence>
<dbReference type="RefSeq" id="WP_123266217.1">
    <property type="nucleotide sequence ID" value="NZ_RJUG01000004.1"/>
</dbReference>
<protein>
    <recommendedName>
        <fullName evidence="4">PEGA domain-containing protein</fullName>
    </recommendedName>
</protein>
<dbReference type="OrthoDB" id="1524740at2"/>
<proteinExistence type="predicted"/>
<gene>
    <name evidence="2" type="ORF">EGI11_09530</name>
</gene>